<evidence type="ECO:0000313" key="1">
    <source>
        <dbReference type="EMBL" id="GJT20685.1"/>
    </source>
</evidence>
<organism evidence="1 2">
    <name type="scientific">Tanacetum coccineum</name>
    <dbReference type="NCBI Taxonomy" id="301880"/>
    <lineage>
        <taxon>Eukaryota</taxon>
        <taxon>Viridiplantae</taxon>
        <taxon>Streptophyta</taxon>
        <taxon>Embryophyta</taxon>
        <taxon>Tracheophyta</taxon>
        <taxon>Spermatophyta</taxon>
        <taxon>Magnoliopsida</taxon>
        <taxon>eudicotyledons</taxon>
        <taxon>Gunneridae</taxon>
        <taxon>Pentapetalae</taxon>
        <taxon>asterids</taxon>
        <taxon>campanulids</taxon>
        <taxon>Asterales</taxon>
        <taxon>Asteraceae</taxon>
        <taxon>Asteroideae</taxon>
        <taxon>Anthemideae</taxon>
        <taxon>Anthemidinae</taxon>
        <taxon>Tanacetum</taxon>
    </lineage>
</organism>
<reference evidence="1" key="1">
    <citation type="journal article" date="2022" name="Int. J. Mol. Sci.">
        <title>Draft Genome of Tanacetum Coccineum: Genomic Comparison of Closely Related Tanacetum-Family Plants.</title>
        <authorList>
            <person name="Yamashiro T."/>
            <person name="Shiraishi A."/>
            <person name="Nakayama K."/>
            <person name="Satake H."/>
        </authorList>
    </citation>
    <scope>NUCLEOTIDE SEQUENCE</scope>
</reference>
<dbReference type="EMBL" id="BQNB010013825">
    <property type="protein sequence ID" value="GJT20685.1"/>
    <property type="molecule type" value="Genomic_DNA"/>
</dbReference>
<keyword evidence="2" id="KW-1185">Reference proteome</keyword>
<protein>
    <submittedName>
        <fullName evidence="1">Uncharacterized protein</fullName>
    </submittedName>
</protein>
<proteinExistence type="predicted"/>
<comment type="caution">
    <text evidence="1">The sequence shown here is derived from an EMBL/GenBank/DDBJ whole genome shotgun (WGS) entry which is preliminary data.</text>
</comment>
<reference evidence="1" key="2">
    <citation type="submission" date="2022-01" db="EMBL/GenBank/DDBJ databases">
        <authorList>
            <person name="Yamashiro T."/>
            <person name="Shiraishi A."/>
            <person name="Satake H."/>
            <person name="Nakayama K."/>
        </authorList>
    </citation>
    <scope>NUCLEOTIDE SEQUENCE</scope>
</reference>
<accession>A0ABQ5C0L5</accession>
<gene>
    <name evidence="1" type="ORF">Tco_0890622</name>
</gene>
<dbReference type="Proteomes" id="UP001151760">
    <property type="component" value="Unassembled WGS sequence"/>
</dbReference>
<sequence>MQNTTLNLYPTISSSTATTSTADLQHQLYLSMKSNSQDQAVDLELWDILKAKFEKSVNLTAPTLTFPGIEAHDPLSIVDKPSTGLIYLNNKEEKRVMYLAEILMFFDATLERVLNEVKLKIFNYLLKVDTHLLTHDILGFKTYEENKNAWIHKWNEDVPWVPEESYMVYFQDNEWYEALEDGTDANSNPYLNISQIFNNHEEKNKVETIKDEKELMDDYDMGNLDDHLISNNAPYYEEEKQYKEKRCELLWNPQENPPTCKIERFKVINYSFGPAEGFVAINECGYDD</sequence>
<evidence type="ECO:0000313" key="2">
    <source>
        <dbReference type="Proteomes" id="UP001151760"/>
    </source>
</evidence>
<name>A0ABQ5C0L5_9ASTR</name>